<protein>
    <submittedName>
        <fullName evidence="2">Uncharacterized protein</fullName>
    </submittedName>
</protein>
<name>A0AAV3YXS7_9GAST</name>
<evidence type="ECO:0000313" key="3">
    <source>
        <dbReference type="Proteomes" id="UP000735302"/>
    </source>
</evidence>
<evidence type="ECO:0000313" key="2">
    <source>
        <dbReference type="EMBL" id="GFN87689.1"/>
    </source>
</evidence>
<proteinExistence type="predicted"/>
<feature type="chain" id="PRO_5043819890" evidence="1">
    <location>
        <begin position="17"/>
        <end position="167"/>
    </location>
</feature>
<gene>
    <name evidence="2" type="ORF">PoB_001419500</name>
</gene>
<organism evidence="2 3">
    <name type="scientific">Plakobranchus ocellatus</name>
    <dbReference type="NCBI Taxonomy" id="259542"/>
    <lineage>
        <taxon>Eukaryota</taxon>
        <taxon>Metazoa</taxon>
        <taxon>Spiralia</taxon>
        <taxon>Lophotrochozoa</taxon>
        <taxon>Mollusca</taxon>
        <taxon>Gastropoda</taxon>
        <taxon>Heterobranchia</taxon>
        <taxon>Euthyneura</taxon>
        <taxon>Panpulmonata</taxon>
        <taxon>Sacoglossa</taxon>
        <taxon>Placobranchoidea</taxon>
        <taxon>Plakobranchidae</taxon>
        <taxon>Plakobranchus</taxon>
    </lineage>
</organism>
<dbReference type="AlphaFoldDB" id="A0AAV3YXS7"/>
<keyword evidence="3" id="KW-1185">Reference proteome</keyword>
<dbReference type="Proteomes" id="UP000735302">
    <property type="component" value="Unassembled WGS sequence"/>
</dbReference>
<accession>A0AAV3YXS7</accession>
<dbReference type="EMBL" id="BLXT01001780">
    <property type="protein sequence ID" value="GFN87689.1"/>
    <property type="molecule type" value="Genomic_DNA"/>
</dbReference>
<feature type="signal peptide" evidence="1">
    <location>
        <begin position="1"/>
        <end position="16"/>
    </location>
</feature>
<evidence type="ECO:0000256" key="1">
    <source>
        <dbReference type="SAM" id="SignalP"/>
    </source>
</evidence>
<comment type="caution">
    <text evidence="2">The sequence shown here is derived from an EMBL/GenBank/DDBJ whole genome shotgun (WGS) entry which is preliminary data.</text>
</comment>
<reference evidence="2 3" key="1">
    <citation type="journal article" date="2021" name="Elife">
        <title>Chloroplast acquisition without the gene transfer in kleptoplastic sea slugs, Plakobranchus ocellatus.</title>
        <authorList>
            <person name="Maeda T."/>
            <person name="Takahashi S."/>
            <person name="Yoshida T."/>
            <person name="Shimamura S."/>
            <person name="Takaki Y."/>
            <person name="Nagai Y."/>
            <person name="Toyoda A."/>
            <person name="Suzuki Y."/>
            <person name="Arimoto A."/>
            <person name="Ishii H."/>
            <person name="Satoh N."/>
            <person name="Nishiyama T."/>
            <person name="Hasebe M."/>
            <person name="Maruyama T."/>
            <person name="Minagawa J."/>
            <person name="Obokata J."/>
            <person name="Shigenobu S."/>
        </authorList>
    </citation>
    <scope>NUCLEOTIDE SEQUENCE [LARGE SCALE GENOMIC DNA]</scope>
</reference>
<sequence length="167" mass="18231">MHFWGLLSTGPFSVAALALLLDSQASLYLIPAPFLGPSGVTAPTPSPELHVSGTATPALSPGPLGITAPTLFLDPKASLHLITHSPETQASLHLALLLNLHAQLHLPLLLDLQASLHLPLLYPQMSPHLSLLLDPRRHCTCPIWTLRCHHIYPFSWTSRRHCTYPFS</sequence>
<keyword evidence="1" id="KW-0732">Signal</keyword>